<dbReference type="AlphaFoldDB" id="A0A8S0VM07"/>
<dbReference type="GO" id="GO:0046872">
    <property type="term" value="F:metal ion binding"/>
    <property type="evidence" value="ECO:0007669"/>
    <property type="project" value="UniProtKB-KW"/>
</dbReference>
<dbReference type="OrthoDB" id="1918432at2759"/>
<evidence type="ECO:0000256" key="3">
    <source>
        <dbReference type="PIRSR" id="PIRSR037913-3"/>
    </source>
</evidence>
<dbReference type="GO" id="GO:0005634">
    <property type="term" value="C:nucleus"/>
    <property type="evidence" value="ECO:0007669"/>
    <property type="project" value="TreeGrafter"/>
</dbReference>
<evidence type="ECO:0000256" key="2">
    <source>
        <dbReference type="ARBA" id="ARBA00022853"/>
    </source>
</evidence>
<dbReference type="PIRSF" id="PIRSF037913">
    <property type="entry name" value="His_deacetylse_1"/>
    <property type="match status" value="1"/>
</dbReference>
<feature type="domain" description="Histone deacetylase" evidence="4">
    <location>
        <begin position="145"/>
        <end position="253"/>
    </location>
</feature>
<name>A0A8S0VM07_OLEEU</name>
<evidence type="ECO:0000259" key="4">
    <source>
        <dbReference type="Pfam" id="PF00850"/>
    </source>
</evidence>
<keyword evidence="1" id="KW-0678">Repressor</keyword>
<dbReference type="GO" id="GO:0040029">
    <property type="term" value="P:epigenetic regulation of gene expression"/>
    <property type="evidence" value="ECO:0007669"/>
    <property type="project" value="TreeGrafter"/>
</dbReference>
<gene>
    <name evidence="5" type="ORF">OLEA9_A071000</name>
</gene>
<evidence type="ECO:0000313" key="5">
    <source>
        <dbReference type="EMBL" id="CAA3031971.1"/>
    </source>
</evidence>
<proteinExistence type="predicted"/>
<dbReference type="Proteomes" id="UP000594638">
    <property type="component" value="Unassembled WGS sequence"/>
</dbReference>
<dbReference type="InterPro" id="IPR023696">
    <property type="entry name" value="Ureohydrolase_dom_sf"/>
</dbReference>
<sequence length="328" mass="36958">MDTGGNSLPSGADGKKRKVSYYYDPEVGNYYYGQFHPMKPHRMRITHALLAHYGLLQNMTVLRPNPARERDICRFHADDCVKFLKMVTPETQQNYMMQLRRFNVGDDCPVFHGLYSFCQTYAGGSIGGAVKLNHKQCDIAINWAGNILDIGFGNGKYYAVNVPLEDGIDDESYQSLFKPIMSKVMEVFRPQAVVLQCGADSLSGDKLCCFNLSVKGHAECVRFMRSFDVPLLLLGGGGYTIRNVASCWCYETAVALGTEIDNELPPNEYIEYFGPDYTLHAPTCNMENKNSCESLNKIREKILDNLSKLQHAPSVQFQERPPDTELLQ</sequence>
<dbReference type="Gene3D" id="3.40.800.20">
    <property type="entry name" value="Histone deacetylase domain"/>
    <property type="match status" value="2"/>
</dbReference>
<dbReference type="GO" id="GO:0004407">
    <property type="term" value="F:histone deacetylase activity"/>
    <property type="evidence" value="ECO:0007669"/>
    <property type="project" value="InterPro"/>
</dbReference>
<dbReference type="Pfam" id="PF00850">
    <property type="entry name" value="Hist_deacetyl"/>
    <property type="match status" value="2"/>
</dbReference>
<dbReference type="PRINTS" id="PR01271">
    <property type="entry name" value="HISDACETLASE"/>
</dbReference>
<organism evidence="5 6">
    <name type="scientific">Olea europaea subsp. europaea</name>
    <dbReference type="NCBI Taxonomy" id="158383"/>
    <lineage>
        <taxon>Eukaryota</taxon>
        <taxon>Viridiplantae</taxon>
        <taxon>Streptophyta</taxon>
        <taxon>Embryophyta</taxon>
        <taxon>Tracheophyta</taxon>
        <taxon>Spermatophyta</taxon>
        <taxon>Magnoliopsida</taxon>
        <taxon>eudicotyledons</taxon>
        <taxon>Gunneridae</taxon>
        <taxon>Pentapetalae</taxon>
        <taxon>asterids</taxon>
        <taxon>lamiids</taxon>
        <taxon>Lamiales</taxon>
        <taxon>Oleaceae</taxon>
        <taxon>Oleeae</taxon>
        <taxon>Olea</taxon>
    </lineage>
</organism>
<protein>
    <recommendedName>
        <fullName evidence="4">Histone deacetylase domain-containing protein</fullName>
    </recommendedName>
</protein>
<dbReference type="SUPFAM" id="SSF52768">
    <property type="entry name" value="Arginase/deacetylase"/>
    <property type="match status" value="1"/>
</dbReference>
<comment type="caution">
    <text evidence="5">The sequence shown here is derived from an EMBL/GenBank/DDBJ whole genome shotgun (WGS) entry which is preliminary data.</text>
</comment>
<reference evidence="5 6" key="1">
    <citation type="submission" date="2019-12" db="EMBL/GenBank/DDBJ databases">
        <authorList>
            <person name="Alioto T."/>
            <person name="Alioto T."/>
            <person name="Gomez Garrido J."/>
        </authorList>
    </citation>
    <scope>NUCLEOTIDE SEQUENCE [LARGE SCALE GENOMIC DNA]</scope>
</reference>
<dbReference type="InterPro" id="IPR023801">
    <property type="entry name" value="His_deacetylse_dom"/>
</dbReference>
<feature type="binding site" evidence="3">
    <location>
        <position position="200"/>
    </location>
    <ligand>
        <name>a divalent metal cation</name>
        <dbReference type="ChEBI" id="CHEBI:60240"/>
    </ligand>
</feature>
<evidence type="ECO:0000256" key="1">
    <source>
        <dbReference type="ARBA" id="ARBA00022491"/>
    </source>
</evidence>
<dbReference type="PANTHER" id="PTHR10625">
    <property type="entry name" value="HISTONE DEACETYLASE HDAC1-RELATED"/>
    <property type="match status" value="1"/>
</dbReference>
<keyword evidence="2" id="KW-0156">Chromatin regulator</keyword>
<dbReference type="InterPro" id="IPR037138">
    <property type="entry name" value="His_deacetylse_dom_sf"/>
</dbReference>
<dbReference type="EMBL" id="CACTIH010009510">
    <property type="protein sequence ID" value="CAA3031971.1"/>
    <property type="molecule type" value="Genomic_DNA"/>
</dbReference>
<feature type="domain" description="Histone deacetylase" evidence="4">
    <location>
        <begin position="36"/>
        <end position="142"/>
    </location>
</feature>
<keyword evidence="6" id="KW-1185">Reference proteome</keyword>
<evidence type="ECO:0000313" key="6">
    <source>
        <dbReference type="Proteomes" id="UP000594638"/>
    </source>
</evidence>
<dbReference type="Gramene" id="OE9A071000T1">
    <property type="protein sequence ID" value="OE9A071000C1"/>
    <property type="gene ID" value="OE9A071000"/>
</dbReference>
<keyword evidence="3" id="KW-0479">Metal-binding</keyword>
<accession>A0A8S0VM07</accession>
<feature type="non-terminal residue" evidence="5">
    <location>
        <position position="328"/>
    </location>
</feature>
<dbReference type="PANTHER" id="PTHR10625:SF44">
    <property type="entry name" value="HISTONE DEACETYLASE 19"/>
    <property type="match status" value="1"/>
</dbReference>
<dbReference type="InterPro" id="IPR003084">
    <property type="entry name" value="HDAC_I/II"/>
</dbReference>